<accession>A0AA38NZ90</accession>
<dbReference type="PANTHER" id="PTHR31321:SF57">
    <property type="entry name" value="PECTINESTERASE 53-RELATED"/>
    <property type="match status" value="1"/>
</dbReference>
<evidence type="ECO:0000256" key="4">
    <source>
        <dbReference type="ARBA" id="ARBA00013229"/>
    </source>
</evidence>
<comment type="subcellular location">
    <subcellularLocation>
        <location evidence="1 11">Secreted</location>
    </subcellularLocation>
</comment>
<dbReference type="AlphaFoldDB" id="A0AA38NZ90"/>
<dbReference type="GO" id="GO:0042545">
    <property type="term" value="P:cell wall modification"/>
    <property type="evidence" value="ECO:0007669"/>
    <property type="project" value="UniProtKB-UniRule"/>
</dbReference>
<comment type="catalytic activity">
    <reaction evidence="9 11">
        <text>[(1-&gt;4)-alpha-D-galacturonosyl methyl ester](n) + n H2O = [(1-&gt;4)-alpha-D-galacturonosyl](n) + n methanol + n H(+)</text>
        <dbReference type="Rhea" id="RHEA:22380"/>
        <dbReference type="Rhea" id="RHEA-COMP:14570"/>
        <dbReference type="Rhea" id="RHEA-COMP:14573"/>
        <dbReference type="ChEBI" id="CHEBI:15377"/>
        <dbReference type="ChEBI" id="CHEBI:15378"/>
        <dbReference type="ChEBI" id="CHEBI:17790"/>
        <dbReference type="ChEBI" id="CHEBI:140522"/>
        <dbReference type="ChEBI" id="CHEBI:140523"/>
        <dbReference type="EC" id="3.1.1.11"/>
    </reaction>
</comment>
<dbReference type="EC" id="3.1.1.11" evidence="4 11"/>
<name>A0AA38NZ90_9AGAR</name>
<dbReference type="PROSITE" id="PS51257">
    <property type="entry name" value="PROKAR_LIPOPROTEIN"/>
    <property type="match status" value="1"/>
</dbReference>
<keyword evidence="11" id="KW-0961">Cell wall biogenesis/degradation</keyword>
<gene>
    <name evidence="13" type="ORF">F5878DRAFT_699913</name>
</gene>
<reference evidence="13" key="1">
    <citation type="submission" date="2022-08" db="EMBL/GenBank/DDBJ databases">
        <authorList>
            <consortium name="DOE Joint Genome Institute"/>
            <person name="Min B."/>
            <person name="Riley R."/>
            <person name="Sierra-Patev S."/>
            <person name="Naranjo-Ortiz M."/>
            <person name="Looney B."/>
            <person name="Konkel Z."/>
            <person name="Slot J.C."/>
            <person name="Sakamoto Y."/>
            <person name="Steenwyk J.L."/>
            <person name="Rokas A."/>
            <person name="Carro J."/>
            <person name="Camarero S."/>
            <person name="Ferreira P."/>
            <person name="Molpeceres G."/>
            <person name="Ruiz-Duenas F.J."/>
            <person name="Serrano A."/>
            <person name="Henrissat B."/>
            <person name="Drula E."/>
            <person name="Hughes K.W."/>
            <person name="Mata J.L."/>
            <person name="Ishikawa N.K."/>
            <person name="Vargas-Isla R."/>
            <person name="Ushijima S."/>
            <person name="Smith C.A."/>
            <person name="Ahrendt S."/>
            <person name="Andreopoulos W."/>
            <person name="He G."/>
            <person name="Labutti K."/>
            <person name="Lipzen A."/>
            <person name="Ng V."/>
            <person name="Sandor L."/>
            <person name="Barry K."/>
            <person name="Martinez A.T."/>
            <person name="Xiao Y."/>
            <person name="Gibbons J.G."/>
            <person name="Terashima K."/>
            <person name="Hibbett D.S."/>
            <person name="Grigoriev I.V."/>
        </authorList>
    </citation>
    <scope>NUCLEOTIDE SEQUENCE</scope>
    <source>
        <strain evidence="13">TFB9207</strain>
    </source>
</reference>
<evidence type="ECO:0000256" key="7">
    <source>
        <dbReference type="ARBA" id="ARBA00022801"/>
    </source>
</evidence>
<comment type="pathway">
    <text evidence="2 11">Glycan metabolism; pectin degradation; 2-dehydro-3-deoxy-D-gluconate from pectin: step 1/5.</text>
</comment>
<evidence type="ECO:0000259" key="12">
    <source>
        <dbReference type="Pfam" id="PF01095"/>
    </source>
</evidence>
<feature type="active site" evidence="10">
    <location>
        <position position="205"/>
    </location>
</feature>
<dbReference type="Gene3D" id="2.160.20.10">
    <property type="entry name" value="Single-stranded right-handed beta-helix, Pectin lyase-like"/>
    <property type="match status" value="1"/>
</dbReference>
<dbReference type="GO" id="GO:0005576">
    <property type="term" value="C:extracellular region"/>
    <property type="evidence" value="ECO:0007669"/>
    <property type="project" value="UniProtKB-SubCell"/>
</dbReference>
<evidence type="ECO:0000256" key="8">
    <source>
        <dbReference type="ARBA" id="ARBA00023085"/>
    </source>
</evidence>
<evidence type="ECO:0000256" key="5">
    <source>
        <dbReference type="ARBA" id="ARBA00022525"/>
    </source>
</evidence>
<feature type="domain" description="Pectinesterase catalytic" evidence="12">
    <location>
        <begin position="53"/>
        <end position="331"/>
    </location>
</feature>
<dbReference type="Pfam" id="PF01095">
    <property type="entry name" value="Pectinesterase"/>
    <property type="match status" value="1"/>
</dbReference>
<evidence type="ECO:0000256" key="2">
    <source>
        <dbReference type="ARBA" id="ARBA00005184"/>
    </source>
</evidence>
<sequence length="365" mass="38537">MAAHRPSLILILAVLFACGALLTSHSVEAKPVQPKTALRKRTARNTAPAGALVVSKSPSSGQFSTVQAAVNALPNDGSEQTIFIESGTYDEQVYIDRSGMLTIMGETADTSNYESNVVTISNSLSATAAGSDDLSGTLRVHKDDFALYNVNVKNTFGQGSQALALSAYGTNHGYYGSGFYSYQDTVLAEQGAQFYGYCYIEGAVDFIFGQHGFAFFQRTTIASIGPGAITADGPASKTDGLFVINESTIEQSSAATEDLTGLVFLGRPWTEFATASPSSVFTPCSVAYTSCTLGSVINSAGWEEWSSTEPNTEDVTFAEYDNGGPGSEGTRASFATKITSNADYTAAAVLGSDWTSWVDQGYVDQ</sequence>
<evidence type="ECO:0000256" key="11">
    <source>
        <dbReference type="RuleBase" id="RU000589"/>
    </source>
</evidence>
<evidence type="ECO:0000256" key="9">
    <source>
        <dbReference type="ARBA" id="ARBA00047928"/>
    </source>
</evidence>
<comment type="similarity">
    <text evidence="3">Belongs to the pectinesterase family.</text>
</comment>
<dbReference type="InterPro" id="IPR012334">
    <property type="entry name" value="Pectin_lyas_fold"/>
</dbReference>
<comment type="function">
    <text evidence="11">Involved in maceration and soft-rotting of plant tissue.</text>
</comment>
<evidence type="ECO:0000256" key="6">
    <source>
        <dbReference type="ARBA" id="ARBA00022729"/>
    </source>
</evidence>
<keyword evidence="8 11" id="KW-0063">Aspartyl esterase</keyword>
<evidence type="ECO:0000313" key="14">
    <source>
        <dbReference type="Proteomes" id="UP001163846"/>
    </source>
</evidence>
<evidence type="ECO:0000256" key="10">
    <source>
        <dbReference type="PROSITE-ProRule" id="PRU10040"/>
    </source>
</evidence>
<feature type="chain" id="PRO_5041481799" description="Pectinesterase" evidence="11">
    <location>
        <begin position="30"/>
        <end position="365"/>
    </location>
</feature>
<evidence type="ECO:0000313" key="13">
    <source>
        <dbReference type="EMBL" id="KAJ3833362.1"/>
    </source>
</evidence>
<organism evidence="13 14">
    <name type="scientific">Lentinula raphanica</name>
    <dbReference type="NCBI Taxonomy" id="153919"/>
    <lineage>
        <taxon>Eukaryota</taxon>
        <taxon>Fungi</taxon>
        <taxon>Dikarya</taxon>
        <taxon>Basidiomycota</taxon>
        <taxon>Agaricomycotina</taxon>
        <taxon>Agaricomycetes</taxon>
        <taxon>Agaricomycetidae</taxon>
        <taxon>Agaricales</taxon>
        <taxon>Marasmiineae</taxon>
        <taxon>Omphalotaceae</taxon>
        <taxon>Lentinula</taxon>
    </lineage>
</organism>
<dbReference type="SUPFAM" id="SSF51126">
    <property type="entry name" value="Pectin lyase-like"/>
    <property type="match status" value="1"/>
</dbReference>
<dbReference type="Proteomes" id="UP001163846">
    <property type="component" value="Unassembled WGS sequence"/>
</dbReference>
<keyword evidence="14" id="KW-1185">Reference proteome</keyword>
<comment type="caution">
    <text evidence="13">The sequence shown here is derived from an EMBL/GenBank/DDBJ whole genome shotgun (WGS) entry which is preliminary data.</text>
</comment>
<proteinExistence type="inferred from homology"/>
<dbReference type="InterPro" id="IPR033131">
    <property type="entry name" value="Pectinesterase_Asp_AS"/>
</dbReference>
<dbReference type="FunFam" id="2.160.20.10:FF:000014">
    <property type="entry name" value="Pectinesterase"/>
    <property type="match status" value="1"/>
</dbReference>
<keyword evidence="6 11" id="KW-0732">Signal</keyword>
<dbReference type="PANTHER" id="PTHR31321">
    <property type="entry name" value="ACYL-COA THIOESTER HYDROLASE YBHC-RELATED"/>
    <property type="match status" value="1"/>
</dbReference>
<feature type="signal peptide" evidence="11">
    <location>
        <begin position="1"/>
        <end position="29"/>
    </location>
</feature>
<keyword evidence="7 11" id="KW-0378">Hydrolase</keyword>
<dbReference type="InterPro" id="IPR011050">
    <property type="entry name" value="Pectin_lyase_fold/virulence"/>
</dbReference>
<dbReference type="EMBL" id="MU806713">
    <property type="protein sequence ID" value="KAJ3833362.1"/>
    <property type="molecule type" value="Genomic_DNA"/>
</dbReference>
<dbReference type="GO" id="GO:0045490">
    <property type="term" value="P:pectin catabolic process"/>
    <property type="evidence" value="ECO:0007669"/>
    <property type="project" value="UniProtKB-UniRule"/>
</dbReference>
<protein>
    <recommendedName>
        <fullName evidence="4 11">Pectinesterase</fullName>
        <ecNumber evidence="4 11">3.1.1.11</ecNumber>
    </recommendedName>
</protein>
<evidence type="ECO:0000256" key="3">
    <source>
        <dbReference type="ARBA" id="ARBA00008891"/>
    </source>
</evidence>
<dbReference type="PROSITE" id="PS00503">
    <property type="entry name" value="PECTINESTERASE_2"/>
    <property type="match status" value="1"/>
</dbReference>
<keyword evidence="5 11" id="KW-0964">Secreted</keyword>
<dbReference type="InterPro" id="IPR000070">
    <property type="entry name" value="Pectinesterase_cat"/>
</dbReference>
<evidence type="ECO:0000256" key="1">
    <source>
        <dbReference type="ARBA" id="ARBA00004613"/>
    </source>
</evidence>
<dbReference type="GO" id="GO:0030599">
    <property type="term" value="F:pectinesterase activity"/>
    <property type="evidence" value="ECO:0007669"/>
    <property type="project" value="UniProtKB-UniRule"/>
</dbReference>